<feature type="transmembrane region" description="Helical" evidence="7">
    <location>
        <begin position="187"/>
        <end position="211"/>
    </location>
</feature>
<dbReference type="InterPro" id="IPR052049">
    <property type="entry name" value="Electron_transfer_protein"/>
</dbReference>
<protein>
    <recommendedName>
        <fullName evidence="9">Molybdopterin oxidoreductase</fullName>
    </recommendedName>
</protein>
<keyword evidence="3" id="KW-1003">Cell membrane</keyword>
<feature type="transmembrane region" description="Helical" evidence="7">
    <location>
        <begin position="12"/>
        <end position="28"/>
    </location>
</feature>
<dbReference type="InterPro" id="IPR005614">
    <property type="entry name" value="NrfD-like"/>
</dbReference>
<dbReference type="GO" id="GO:0005886">
    <property type="term" value="C:plasma membrane"/>
    <property type="evidence" value="ECO:0007669"/>
    <property type="project" value="UniProtKB-SubCell"/>
</dbReference>
<evidence type="ECO:0000256" key="7">
    <source>
        <dbReference type="SAM" id="Phobius"/>
    </source>
</evidence>
<evidence type="ECO:0000256" key="4">
    <source>
        <dbReference type="ARBA" id="ARBA00022692"/>
    </source>
</evidence>
<dbReference type="Pfam" id="PF03916">
    <property type="entry name" value="NrfD"/>
    <property type="match status" value="1"/>
</dbReference>
<evidence type="ECO:0000256" key="1">
    <source>
        <dbReference type="ARBA" id="ARBA00004651"/>
    </source>
</evidence>
<keyword evidence="4 7" id="KW-0812">Transmembrane</keyword>
<gene>
    <name evidence="8" type="ORF">MNBD_IGNAVI01-9</name>
</gene>
<evidence type="ECO:0000256" key="6">
    <source>
        <dbReference type="ARBA" id="ARBA00023136"/>
    </source>
</evidence>
<dbReference type="EMBL" id="UOGD01000356">
    <property type="protein sequence ID" value="VAX26813.1"/>
    <property type="molecule type" value="Genomic_DNA"/>
</dbReference>
<feature type="transmembrane region" description="Helical" evidence="7">
    <location>
        <begin position="302"/>
        <end position="324"/>
    </location>
</feature>
<accession>A0A3B1CQ76</accession>
<comment type="similarity">
    <text evidence="2">Belongs to the NrfD family.</text>
</comment>
<name>A0A3B1CQ76_9ZZZZ</name>
<dbReference type="PANTHER" id="PTHR34856:SF2">
    <property type="entry name" value="PROTEIN NRFD"/>
    <property type="match status" value="1"/>
</dbReference>
<feature type="transmembrane region" description="Helical" evidence="7">
    <location>
        <begin position="223"/>
        <end position="244"/>
    </location>
</feature>
<proteinExistence type="inferred from homology"/>
<evidence type="ECO:0008006" key="9">
    <source>
        <dbReference type="Google" id="ProtNLM"/>
    </source>
</evidence>
<dbReference type="Gene3D" id="1.20.1630.10">
    <property type="entry name" value="Formate dehydrogenase/DMSO reductase domain"/>
    <property type="match status" value="1"/>
</dbReference>
<evidence type="ECO:0000256" key="2">
    <source>
        <dbReference type="ARBA" id="ARBA00008929"/>
    </source>
</evidence>
<feature type="transmembrane region" description="Helical" evidence="7">
    <location>
        <begin position="48"/>
        <end position="72"/>
    </location>
</feature>
<evidence type="ECO:0000256" key="5">
    <source>
        <dbReference type="ARBA" id="ARBA00022989"/>
    </source>
</evidence>
<evidence type="ECO:0000313" key="8">
    <source>
        <dbReference type="EMBL" id="VAX26813.1"/>
    </source>
</evidence>
<keyword evidence="5 7" id="KW-1133">Transmembrane helix</keyword>
<feature type="transmembrane region" description="Helical" evidence="7">
    <location>
        <begin position="84"/>
        <end position="102"/>
    </location>
</feature>
<dbReference type="PANTHER" id="PTHR34856">
    <property type="entry name" value="PROTEIN NRFD"/>
    <property type="match status" value="1"/>
</dbReference>
<reference evidence="8" key="1">
    <citation type="submission" date="2018-06" db="EMBL/GenBank/DDBJ databases">
        <authorList>
            <person name="Zhirakovskaya E."/>
        </authorList>
    </citation>
    <scope>NUCLEOTIDE SEQUENCE</scope>
</reference>
<feature type="transmembrane region" description="Helical" evidence="7">
    <location>
        <begin position="376"/>
        <end position="399"/>
    </location>
</feature>
<feature type="transmembrane region" description="Helical" evidence="7">
    <location>
        <begin position="331"/>
        <end position="356"/>
    </location>
</feature>
<organism evidence="8">
    <name type="scientific">hydrothermal vent metagenome</name>
    <dbReference type="NCBI Taxonomy" id="652676"/>
    <lineage>
        <taxon>unclassified sequences</taxon>
        <taxon>metagenomes</taxon>
        <taxon>ecological metagenomes</taxon>
    </lineage>
</organism>
<comment type="subcellular location">
    <subcellularLocation>
        <location evidence="1">Cell membrane</location>
        <topology evidence="1">Multi-pass membrane protein</topology>
    </subcellularLocation>
</comment>
<keyword evidence="6 7" id="KW-0472">Membrane</keyword>
<evidence type="ECO:0000256" key="3">
    <source>
        <dbReference type="ARBA" id="ARBA00022475"/>
    </source>
</evidence>
<sequence>MINENKSADKLFWAITLIAFIIGLIAFFDRFTNGHQNANYGSYIPWGLWVAGYIYLIGLSAGAFLMSALAYVFRIKMFEKIGKLALLTALATLIGAMLSIWFDLGHMGRVWRMIIHTNFGSVMGWMAWLYGGYFILLLFEFKYALRADMASQNHNELPGKWLQSLVGFNTLKSKQYSRDKDKKTLRILGGIGIPLAIAFHGSVGAIFGSVGARPYWNSGLTPIIFLIGALLSGGALLAVIVKLWGPNRGSEEYKKILVTMGRIVLGLLAFDFLLEWAEVTIGLWASIPSETESLKMILFGHYWWVFWFVHVGLGIIVPAYLLIVKPRSTSAIAWAGGLIAITFLSVRLNIVIPGLAVPELEGLKAAFTGPGLTFKYFPSLMEWGVLIFTISVAALVFMLGKKYLPMFSKEDLSDSGSDKQAIGA</sequence>
<feature type="transmembrane region" description="Helical" evidence="7">
    <location>
        <begin position="122"/>
        <end position="139"/>
    </location>
</feature>
<dbReference type="AlphaFoldDB" id="A0A3B1CQ76"/>